<evidence type="ECO:0000259" key="5">
    <source>
        <dbReference type="PROSITE" id="PS50932"/>
    </source>
</evidence>
<dbReference type="Pfam" id="PF00356">
    <property type="entry name" value="LacI"/>
    <property type="match status" value="1"/>
</dbReference>
<dbReference type="AlphaFoldDB" id="A0A7W5UYK8"/>
<sequence length="363" mass="38668">MDRVGREQPGTAPAGGVQRGGSGIPGGRRKQRVSMADVAKLAGVSAQTVSRVSNGHPGVIGSTREQVLAAMRELGYRPNSAARALRYGQFNTIGVILFSLASTGNSRTVEAIAAHAATEGYAITLIPIDVPTQDNVLGAFTRMGELAVDAVIVIMEIHLLDAGTVTLPPGVHVVVVDSDAGERYPVVDTDQADGARRAVHHLLDLGHRTVWHVTGPRTSYAGQRRAQAWRDALEAAGRPVPPPLHGDWSAESGYSAGLRLADEPDCTAVFAANDQTALGLLRAFHERGRAIPDEISVVGFDDIPDAAYFVPPLTTVHQDFAEVGRRCVQRVLRQIREGCGSEPGTDLVPTRLVVRRSTTTPPR</sequence>
<dbReference type="EMBL" id="JACIBV010000001">
    <property type="protein sequence ID" value="MBB3724331.1"/>
    <property type="molecule type" value="Genomic_DNA"/>
</dbReference>
<feature type="region of interest" description="Disordered" evidence="4">
    <location>
        <begin position="1"/>
        <end position="30"/>
    </location>
</feature>
<proteinExistence type="predicted"/>
<comment type="caution">
    <text evidence="6">The sequence shown here is derived from an EMBL/GenBank/DDBJ whole genome shotgun (WGS) entry which is preliminary data.</text>
</comment>
<dbReference type="InterPro" id="IPR010982">
    <property type="entry name" value="Lambda_DNA-bd_dom_sf"/>
</dbReference>
<organism evidence="6 7">
    <name type="scientific">Nonomuraea dietziae</name>
    <dbReference type="NCBI Taxonomy" id="65515"/>
    <lineage>
        <taxon>Bacteria</taxon>
        <taxon>Bacillati</taxon>
        <taxon>Actinomycetota</taxon>
        <taxon>Actinomycetes</taxon>
        <taxon>Streptosporangiales</taxon>
        <taxon>Streptosporangiaceae</taxon>
        <taxon>Nonomuraea</taxon>
    </lineage>
</organism>
<dbReference type="Gene3D" id="1.10.260.40">
    <property type="entry name" value="lambda repressor-like DNA-binding domains"/>
    <property type="match status" value="1"/>
</dbReference>
<dbReference type="GO" id="GO:0003700">
    <property type="term" value="F:DNA-binding transcription factor activity"/>
    <property type="evidence" value="ECO:0007669"/>
    <property type="project" value="TreeGrafter"/>
</dbReference>
<evidence type="ECO:0000256" key="1">
    <source>
        <dbReference type="ARBA" id="ARBA00023015"/>
    </source>
</evidence>
<dbReference type="CDD" id="cd01392">
    <property type="entry name" value="HTH_LacI"/>
    <property type="match status" value="1"/>
</dbReference>
<dbReference type="SMART" id="SM00354">
    <property type="entry name" value="HTH_LACI"/>
    <property type="match status" value="1"/>
</dbReference>
<evidence type="ECO:0000313" key="7">
    <source>
        <dbReference type="Proteomes" id="UP000579945"/>
    </source>
</evidence>
<dbReference type="InterPro" id="IPR046335">
    <property type="entry name" value="LacI/GalR-like_sensor"/>
</dbReference>
<dbReference type="Proteomes" id="UP000579945">
    <property type="component" value="Unassembled WGS sequence"/>
</dbReference>
<reference evidence="6 7" key="1">
    <citation type="submission" date="2020-08" db="EMBL/GenBank/DDBJ databases">
        <title>Sequencing the genomes of 1000 actinobacteria strains.</title>
        <authorList>
            <person name="Klenk H.-P."/>
        </authorList>
    </citation>
    <scope>NUCLEOTIDE SEQUENCE [LARGE SCALE GENOMIC DNA]</scope>
    <source>
        <strain evidence="6 7">DSM 44320</strain>
    </source>
</reference>
<dbReference type="PANTHER" id="PTHR30146">
    <property type="entry name" value="LACI-RELATED TRANSCRIPTIONAL REPRESSOR"/>
    <property type="match status" value="1"/>
</dbReference>
<dbReference type="Pfam" id="PF13377">
    <property type="entry name" value="Peripla_BP_3"/>
    <property type="match status" value="1"/>
</dbReference>
<evidence type="ECO:0000256" key="2">
    <source>
        <dbReference type="ARBA" id="ARBA00023125"/>
    </source>
</evidence>
<dbReference type="PANTHER" id="PTHR30146:SF153">
    <property type="entry name" value="LACTOSE OPERON REPRESSOR"/>
    <property type="match status" value="1"/>
</dbReference>
<accession>A0A7W5UYK8</accession>
<dbReference type="Gene3D" id="3.40.50.2300">
    <property type="match status" value="2"/>
</dbReference>
<feature type="domain" description="HTH lacI-type" evidence="5">
    <location>
        <begin position="33"/>
        <end position="87"/>
    </location>
</feature>
<keyword evidence="1" id="KW-0805">Transcription regulation</keyword>
<keyword evidence="2 6" id="KW-0238">DNA-binding</keyword>
<keyword evidence="3" id="KW-0804">Transcription</keyword>
<dbReference type="CDD" id="cd01574">
    <property type="entry name" value="PBP1_LacI"/>
    <property type="match status" value="1"/>
</dbReference>
<evidence type="ECO:0000256" key="4">
    <source>
        <dbReference type="SAM" id="MobiDB-lite"/>
    </source>
</evidence>
<feature type="compositionally biased region" description="Gly residues" evidence="4">
    <location>
        <begin position="17"/>
        <end position="26"/>
    </location>
</feature>
<dbReference type="PROSITE" id="PS50932">
    <property type="entry name" value="HTH_LACI_2"/>
    <property type="match status" value="1"/>
</dbReference>
<dbReference type="InterPro" id="IPR028082">
    <property type="entry name" value="Peripla_BP_I"/>
</dbReference>
<dbReference type="GeneID" id="95386859"/>
<evidence type="ECO:0000256" key="3">
    <source>
        <dbReference type="ARBA" id="ARBA00023163"/>
    </source>
</evidence>
<dbReference type="SUPFAM" id="SSF47413">
    <property type="entry name" value="lambda repressor-like DNA-binding domains"/>
    <property type="match status" value="1"/>
</dbReference>
<protein>
    <submittedName>
        <fullName evidence="6">DNA-binding LacI/PurR family transcriptional regulator</fullName>
    </submittedName>
</protein>
<dbReference type="RefSeq" id="WP_221240854.1">
    <property type="nucleotide sequence ID" value="NZ_BAAAXX010000049.1"/>
</dbReference>
<gene>
    <name evidence="6" type="ORF">FHR33_000191</name>
</gene>
<dbReference type="SUPFAM" id="SSF53822">
    <property type="entry name" value="Periplasmic binding protein-like I"/>
    <property type="match status" value="1"/>
</dbReference>
<evidence type="ECO:0000313" key="6">
    <source>
        <dbReference type="EMBL" id="MBB3724331.1"/>
    </source>
</evidence>
<keyword evidence="7" id="KW-1185">Reference proteome</keyword>
<dbReference type="InterPro" id="IPR000843">
    <property type="entry name" value="HTH_LacI"/>
</dbReference>
<name>A0A7W5UYK8_9ACTN</name>
<dbReference type="GO" id="GO:0000976">
    <property type="term" value="F:transcription cis-regulatory region binding"/>
    <property type="evidence" value="ECO:0007669"/>
    <property type="project" value="TreeGrafter"/>
</dbReference>